<evidence type="ECO:0000313" key="3">
    <source>
        <dbReference type="Proteomes" id="UP001156882"/>
    </source>
</evidence>
<sequence length="250" mass="25762">MWEPLEMRRLHQSVRVIFDALALASMFLATTAWAGQSATSIAEAGMPANCADYAAAVSKSEGNFNSTSPTVNGVTCYGAFQFCSAKGSVTGGTFSQYYSGTPQQFESDPSAQVAAWTQYEQNNWNQASKNGLTSAVGQQVCYGGQCATLTQSSILKACQFGCASNGKLANFVNSDFNCNAPGTRDGNGTSVCSYLISGSGYDVSCFTAQTADGGACMVGGGDLATSTTTTPTGNIPAVSSSDMIVPVGTV</sequence>
<reference evidence="3" key="1">
    <citation type="journal article" date="2019" name="Int. J. Syst. Evol. Microbiol.">
        <title>The Global Catalogue of Microorganisms (GCM) 10K type strain sequencing project: providing services to taxonomists for standard genome sequencing and annotation.</title>
        <authorList>
            <consortium name="The Broad Institute Genomics Platform"/>
            <consortium name="The Broad Institute Genome Sequencing Center for Infectious Disease"/>
            <person name="Wu L."/>
            <person name="Ma J."/>
        </authorList>
    </citation>
    <scope>NUCLEOTIDE SEQUENCE [LARGE SCALE GENOMIC DNA]</scope>
    <source>
        <strain evidence="3">NBRC 101365</strain>
    </source>
</reference>
<feature type="signal peptide" evidence="1">
    <location>
        <begin position="1"/>
        <end position="34"/>
    </location>
</feature>
<evidence type="ECO:0000313" key="2">
    <source>
        <dbReference type="EMBL" id="GLS18044.1"/>
    </source>
</evidence>
<evidence type="ECO:0008006" key="4">
    <source>
        <dbReference type="Google" id="ProtNLM"/>
    </source>
</evidence>
<keyword evidence="3" id="KW-1185">Reference proteome</keyword>
<organism evidence="2 3">
    <name type="scientific">Labrys miyagiensis</name>
    <dbReference type="NCBI Taxonomy" id="346912"/>
    <lineage>
        <taxon>Bacteria</taxon>
        <taxon>Pseudomonadati</taxon>
        <taxon>Pseudomonadota</taxon>
        <taxon>Alphaproteobacteria</taxon>
        <taxon>Hyphomicrobiales</taxon>
        <taxon>Xanthobacteraceae</taxon>
        <taxon>Labrys</taxon>
    </lineage>
</organism>
<accession>A0ABQ6CH58</accession>
<name>A0ABQ6CH58_9HYPH</name>
<feature type="chain" id="PRO_5045907523" description="Acyltransferase" evidence="1">
    <location>
        <begin position="35"/>
        <end position="250"/>
    </location>
</feature>
<keyword evidence="1" id="KW-0732">Signal</keyword>
<dbReference type="EMBL" id="BSPC01000008">
    <property type="protein sequence ID" value="GLS18044.1"/>
    <property type="molecule type" value="Genomic_DNA"/>
</dbReference>
<dbReference type="Proteomes" id="UP001156882">
    <property type="component" value="Unassembled WGS sequence"/>
</dbReference>
<proteinExistence type="predicted"/>
<comment type="caution">
    <text evidence="2">The sequence shown here is derived from an EMBL/GenBank/DDBJ whole genome shotgun (WGS) entry which is preliminary data.</text>
</comment>
<evidence type="ECO:0000256" key="1">
    <source>
        <dbReference type="SAM" id="SignalP"/>
    </source>
</evidence>
<protein>
    <recommendedName>
        <fullName evidence="4">Acyltransferase</fullName>
    </recommendedName>
</protein>
<gene>
    <name evidence="2" type="ORF">GCM10007874_10600</name>
</gene>